<reference evidence="2" key="2">
    <citation type="journal article" date="2021" name="Genome Biol. Evol.">
        <title>Developing a high-quality reference genome for a parasitic bivalve with doubly uniparental inheritance (Bivalvia: Unionida).</title>
        <authorList>
            <person name="Smith C.H."/>
        </authorList>
    </citation>
    <scope>NUCLEOTIDE SEQUENCE</scope>
    <source>
        <strain evidence="2">CHS0354</strain>
        <tissue evidence="2">Mantle</tissue>
    </source>
</reference>
<comment type="caution">
    <text evidence="2">The sequence shown here is derived from an EMBL/GenBank/DDBJ whole genome shotgun (WGS) entry which is preliminary data.</text>
</comment>
<evidence type="ECO:0000313" key="2">
    <source>
        <dbReference type="EMBL" id="KAK3605957.1"/>
    </source>
</evidence>
<dbReference type="AlphaFoldDB" id="A0AAE0WA09"/>
<accession>A0AAE0WA09</accession>
<evidence type="ECO:0000313" key="3">
    <source>
        <dbReference type="Proteomes" id="UP001195483"/>
    </source>
</evidence>
<feature type="transmembrane region" description="Helical" evidence="1">
    <location>
        <begin position="44"/>
        <end position="68"/>
    </location>
</feature>
<dbReference type="Proteomes" id="UP001195483">
    <property type="component" value="Unassembled WGS sequence"/>
</dbReference>
<name>A0AAE0WA09_9BIVA</name>
<proteinExistence type="predicted"/>
<reference evidence="2" key="1">
    <citation type="journal article" date="2021" name="Genome Biol. Evol.">
        <title>A High-Quality Reference Genome for a Parasitic Bivalve with Doubly Uniparental Inheritance (Bivalvia: Unionida).</title>
        <authorList>
            <person name="Smith C.H."/>
        </authorList>
    </citation>
    <scope>NUCLEOTIDE SEQUENCE</scope>
    <source>
        <strain evidence="2">CHS0354</strain>
    </source>
</reference>
<organism evidence="2 3">
    <name type="scientific">Potamilus streckersoni</name>
    <dbReference type="NCBI Taxonomy" id="2493646"/>
    <lineage>
        <taxon>Eukaryota</taxon>
        <taxon>Metazoa</taxon>
        <taxon>Spiralia</taxon>
        <taxon>Lophotrochozoa</taxon>
        <taxon>Mollusca</taxon>
        <taxon>Bivalvia</taxon>
        <taxon>Autobranchia</taxon>
        <taxon>Heteroconchia</taxon>
        <taxon>Palaeoheterodonta</taxon>
        <taxon>Unionida</taxon>
        <taxon>Unionoidea</taxon>
        <taxon>Unionidae</taxon>
        <taxon>Ambleminae</taxon>
        <taxon>Lampsilini</taxon>
        <taxon>Potamilus</taxon>
    </lineage>
</organism>
<keyword evidence="3" id="KW-1185">Reference proteome</keyword>
<evidence type="ECO:0000256" key="1">
    <source>
        <dbReference type="SAM" id="Phobius"/>
    </source>
</evidence>
<keyword evidence="1" id="KW-1133">Transmembrane helix</keyword>
<sequence>MPLPLQTFGIRPRVLHPKLYPPLPQPWRPLPLVALPPPPAQIGFAGPFGIIMAILLGAGLLATTLNVITDFDDNGKCICVNAWYLNG</sequence>
<dbReference type="EMBL" id="JAEAOA010001198">
    <property type="protein sequence ID" value="KAK3605957.1"/>
    <property type="molecule type" value="Genomic_DNA"/>
</dbReference>
<reference evidence="2" key="3">
    <citation type="submission" date="2023-05" db="EMBL/GenBank/DDBJ databases">
        <authorList>
            <person name="Smith C.H."/>
        </authorList>
    </citation>
    <scope>NUCLEOTIDE SEQUENCE</scope>
    <source>
        <strain evidence="2">CHS0354</strain>
        <tissue evidence="2">Mantle</tissue>
    </source>
</reference>
<protein>
    <submittedName>
        <fullName evidence="2">Uncharacterized protein</fullName>
    </submittedName>
</protein>
<gene>
    <name evidence="2" type="ORF">CHS0354_019634</name>
</gene>
<keyword evidence="1" id="KW-0472">Membrane</keyword>
<keyword evidence="1" id="KW-0812">Transmembrane</keyword>